<dbReference type="InterPro" id="IPR015943">
    <property type="entry name" value="WD40/YVTN_repeat-like_dom_sf"/>
</dbReference>
<evidence type="ECO:0000256" key="3">
    <source>
        <dbReference type="SAM" id="SignalP"/>
    </source>
</evidence>
<feature type="compositionally biased region" description="Pro residues" evidence="1">
    <location>
        <begin position="773"/>
        <end position="791"/>
    </location>
</feature>
<feature type="compositionally biased region" description="Low complexity" evidence="1">
    <location>
        <begin position="792"/>
        <end position="818"/>
    </location>
</feature>
<evidence type="ECO:0000313" key="7">
    <source>
        <dbReference type="Proteomes" id="UP000295371"/>
    </source>
</evidence>
<dbReference type="EMBL" id="SOAW01000002">
    <property type="protein sequence ID" value="TDT31296.1"/>
    <property type="molecule type" value="Genomic_DNA"/>
</dbReference>
<keyword evidence="7" id="KW-1185">Reference proteome</keyword>
<dbReference type="AlphaFoldDB" id="A0A4R7J416"/>
<dbReference type="SUPFAM" id="SSF50969">
    <property type="entry name" value="YVTN repeat-like/Quinoprotein amine dehydrogenase"/>
    <property type="match status" value="1"/>
</dbReference>
<feature type="region of interest" description="Disordered" evidence="1">
    <location>
        <begin position="766"/>
        <end position="820"/>
    </location>
</feature>
<evidence type="ECO:0000313" key="6">
    <source>
        <dbReference type="EMBL" id="TDT31296.1"/>
    </source>
</evidence>
<evidence type="ECO:0000259" key="5">
    <source>
        <dbReference type="Pfam" id="PF22494"/>
    </source>
</evidence>
<dbReference type="PANTHER" id="PTHR46928">
    <property type="entry name" value="MESENCHYME-SPECIFIC CELL SURFACE GLYCOPROTEIN"/>
    <property type="match status" value="1"/>
</dbReference>
<dbReference type="Proteomes" id="UP000295371">
    <property type="component" value="Unassembled WGS sequence"/>
</dbReference>
<keyword evidence="2" id="KW-0812">Transmembrane</keyword>
<dbReference type="Gene3D" id="2.130.10.10">
    <property type="entry name" value="YVTN repeat-like/Quinoprotein amine dehydrogenase"/>
    <property type="match status" value="1"/>
</dbReference>
<dbReference type="InterPro" id="IPR055188">
    <property type="entry name" value="Choice_anch_I"/>
</dbReference>
<keyword evidence="2" id="KW-0472">Membrane</keyword>
<feature type="signal peptide" evidence="3">
    <location>
        <begin position="1"/>
        <end position="29"/>
    </location>
</feature>
<evidence type="ECO:0000259" key="4">
    <source>
        <dbReference type="Pfam" id="PF13449"/>
    </source>
</evidence>
<name>A0A4R7J416_9ACTN</name>
<feature type="chain" id="PRO_5020833536" evidence="3">
    <location>
        <begin position="30"/>
        <end position="849"/>
    </location>
</feature>
<dbReference type="PANTHER" id="PTHR46928:SF1">
    <property type="entry name" value="MESENCHYME-SPECIFIC CELL SURFACE GLYCOPROTEIN"/>
    <property type="match status" value="1"/>
</dbReference>
<reference evidence="6 7" key="1">
    <citation type="submission" date="2019-03" db="EMBL/GenBank/DDBJ databases">
        <title>Genomic Encyclopedia of Archaeal and Bacterial Type Strains, Phase II (KMG-II): from individual species to whole genera.</title>
        <authorList>
            <person name="Goeker M."/>
        </authorList>
    </citation>
    <scope>NUCLEOTIDE SEQUENCE [LARGE SCALE GENOMIC DNA]</scope>
    <source>
        <strain evidence="6 7">DSM 24323</strain>
    </source>
</reference>
<organism evidence="6 7">
    <name type="scientific">Naumannella halotolerans</name>
    <dbReference type="NCBI Taxonomy" id="993414"/>
    <lineage>
        <taxon>Bacteria</taxon>
        <taxon>Bacillati</taxon>
        <taxon>Actinomycetota</taxon>
        <taxon>Actinomycetes</taxon>
        <taxon>Propionibacteriales</taxon>
        <taxon>Propionibacteriaceae</taxon>
        <taxon>Naumannella</taxon>
    </lineage>
</organism>
<sequence>MTAVLQRRPLAIALTGLLACSFIAVPAQADPAQRLYHRTATYPVHQNAPAGEDPGTETVAEISSVSEDGRTLVYTDATAKRIGFLDITDPAAPQGLGTLSLADLGHADDQPTSVAVHGDYVLVVIDETGGDFTDPQGRVDVVRLSDRTPVASIDLQGQPDSIAISPDGAWAAIAIENQRDEEATPDGGEEGDLPQLPAGFVQTIELGGDPTDWSAVPVPLTADDGSALPELADLNTPTDPEPEYVTFNEDNQLAVTLQENNGVVVIDFPRREISSAFSAGTVSVDGIDTVNDGRIDQTGSITDVPREPDAIGWVGNDQLVTANEGDWLGGSRGWTVFGAGTGEVTWDAGNSFEQLAVRYGLHLEDRADKKGPEPEGLAITEIDGVPHALVASERSNFVAVYDLTDPASPQFRQLLFATNGPEGILPIPGRDLLAVSSEVDEADNAIRASVSLYELGEGPDSQPSIVSADDAQGSPIGWSALGALSADPGDPERLYAAADSALSPATVFGIDVTQNPAVIDSSLQVTEDGDSVDLDIEGLWARPEGGFWLADEGETGAENALIRTDAEGAILDRVGLPGEVADHLGSQGLEGVTGNVEDGHEVLYVAVQRPLVDDPGAEEPSLGEDGNHSRIGRYDVTTGQWSWLLYPLEETDTAGDWIGVSEITMIDDDTVAVIERDKLNGPQAKIKRIYAVEVPESAGEGTAVPVEKTLAHDVLPDLQATNGWVQEKLEGLTIGADGDVRVVTDNDATDGASGETVLLNLGSATEMFGSEPTPKPTTEPSPSEEPSPTGDPGPTREPSSPSLSGGSTSTAAPGGSLADTGAALGPVALIVAVVLTLAGGGVLLLRRRG</sequence>
<dbReference type="Pfam" id="PF13449">
    <property type="entry name" value="Phytase-like"/>
    <property type="match status" value="1"/>
</dbReference>
<dbReference type="PROSITE" id="PS51257">
    <property type="entry name" value="PROKAR_LIPOPROTEIN"/>
    <property type="match status" value="1"/>
</dbReference>
<feature type="domain" description="Choice-of-anchor I" evidence="5">
    <location>
        <begin position="328"/>
        <end position="412"/>
    </location>
</feature>
<dbReference type="InterPro" id="IPR027372">
    <property type="entry name" value="Phytase-like_dom"/>
</dbReference>
<dbReference type="OrthoDB" id="1016457at2"/>
<comment type="caution">
    <text evidence="6">The sequence shown here is derived from an EMBL/GenBank/DDBJ whole genome shotgun (WGS) entry which is preliminary data.</text>
</comment>
<proteinExistence type="predicted"/>
<evidence type="ECO:0000256" key="1">
    <source>
        <dbReference type="SAM" id="MobiDB-lite"/>
    </source>
</evidence>
<feature type="domain" description="Phytase-like" evidence="4">
    <location>
        <begin position="477"/>
        <end position="747"/>
    </location>
</feature>
<dbReference type="InterPro" id="IPR052956">
    <property type="entry name" value="Mesenchyme-surface_protein"/>
</dbReference>
<keyword evidence="2" id="KW-1133">Transmembrane helix</keyword>
<feature type="transmembrane region" description="Helical" evidence="2">
    <location>
        <begin position="823"/>
        <end position="845"/>
    </location>
</feature>
<dbReference type="Pfam" id="PF22494">
    <property type="entry name" value="choice_anch_I"/>
    <property type="match status" value="1"/>
</dbReference>
<protein>
    <submittedName>
        <fullName evidence="6">Phytase-like protein with esterase activity</fullName>
    </submittedName>
</protein>
<keyword evidence="3" id="KW-0732">Signal</keyword>
<evidence type="ECO:0000256" key="2">
    <source>
        <dbReference type="SAM" id="Phobius"/>
    </source>
</evidence>
<dbReference type="RefSeq" id="WP_133755586.1">
    <property type="nucleotide sequence ID" value="NZ_SOAW01000002.1"/>
</dbReference>
<dbReference type="InterPro" id="IPR011044">
    <property type="entry name" value="Quino_amine_DH_bsu"/>
</dbReference>
<gene>
    <name evidence="6" type="ORF">CLV29_2711</name>
</gene>
<accession>A0A4R7J416</accession>